<dbReference type="EMBL" id="QRGA01000010">
    <property type="protein sequence ID" value="RDU97392.1"/>
    <property type="molecule type" value="Genomic_DNA"/>
</dbReference>
<keyword evidence="3" id="KW-1185">Reference proteome</keyword>
<evidence type="ECO:0000313" key="3">
    <source>
        <dbReference type="Proteomes" id="UP000256838"/>
    </source>
</evidence>
<proteinExistence type="predicted"/>
<name>A0A3D8JX62_9BURK</name>
<sequence>MLVALLTIAPLLAGGCTLYSNPSACKAQMREAAGKATPPEKLSISHVGVGIHGSRVVVEGTLEAAAAPTANASDASGASAPHPKAKPVAKPASAECTFEGNKLQALHWFAPPELANPPAPAKG</sequence>
<dbReference type="Proteomes" id="UP000256838">
    <property type="component" value="Unassembled WGS sequence"/>
</dbReference>
<evidence type="ECO:0000313" key="2">
    <source>
        <dbReference type="EMBL" id="RDU97392.1"/>
    </source>
</evidence>
<organism evidence="2 3">
    <name type="scientific">Trinickia dinghuensis</name>
    <dbReference type="NCBI Taxonomy" id="2291023"/>
    <lineage>
        <taxon>Bacteria</taxon>
        <taxon>Pseudomonadati</taxon>
        <taxon>Pseudomonadota</taxon>
        <taxon>Betaproteobacteria</taxon>
        <taxon>Burkholderiales</taxon>
        <taxon>Burkholderiaceae</taxon>
        <taxon>Trinickia</taxon>
    </lineage>
</organism>
<accession>A0A3D8JX62</accession>
<dbReference type="AlphaFoldDB" id="A0A3D8JX62"/>
<gene>
    <name evidence="2" type="ORF">DWV00_19445</name>
</gene>
<comment type="caution">
    <text evidence="2">The sequence shown here is derived from an EMBL/GenBank/DDBJ whole genome shotgun (WGS) entry which is preliminary data.</text>
</comment>
<reference evidence="2 3" key="1">
    <citation type="submission" date="2018-08" db="EMBL/GenBank/DDBJ databases">
        <title>Paraburkholderia sp. DHOM06 isolated from forest soil.</title>
        <authorList>
            <person name="Gao Z.-H."/>
            <person name="Qiu L.-H."/>
        </authorList>
    </citation>
    <scope>NUCLEOTIDE SEQUENCE [LARGE SCALE GENOMIC DNA]</scope>
    <source>
        <strain evidence="2 3">DHOM06</strain>
    </source>
</reference>
<protein>
    <submittedName>
        <fullName evidence="2">Uncharacterized protein</fullName>
    </submittedName>
</protein>
<feature type="region of interest" description="Disordered" evidence="1">
    <location>
        <begin position="67"/>
        <end position="93"/>
    </location>
</feature>
<evidence type="ECO:0000256" key="1">
    <source>
        <dbReference type="SAM" id="MobiDB-lite"/>
    </source>
</evidence>